<accession>A0ABT1JPG4</accession>
<feature type="compositionally biased region" description="Polar residues" evidence="1">
    <location>
        <begin position="126"/>
        <end position="144"/>
    </location>
</feature>
<evidence type="ECO:0000313" key="3">
    <source>
        <dbReference type="Proteomes" id="UP000791080"/>
    </source>
</evidence>
<gene>
    <name evidence="2" type="ORF">G443_004685</name>
</gene>
<proteinExistence type="predicted"/>
<evidence type="ECO:0000313" key="2">
    <source>
        <dbReference type="EMBL" id="MCP2334415.1"/>
    </source>
</evidence>
<comment type="caution">
    <text evidence="2">The sequence shown here is derived from an EMBL/GenBank/DDBJ whole genome shotgun (WGS) entry which is preliminary data.</text>
</comment>
<reference evidence="2 3" key="1">
    <citation type="submission" date="2022-06" db="EMBL/GenBank/DDBJ databases">
        <title>Genomic Encyclopedia of Type Strains, Phase I: the one thousand microbial genomes (KMG-I) project.</title>
        <authorList>
            <person name="Kyrpides N."/>
        </authorList>
    </citation>
    <scope>NUCLEOTIDE SEQUENCE [LARGE SCALE GENOMIC DNA]</scope>
    <source>
        <strain evidence="2 3">DSM 43889</strain>
    </source>
</reference>
<feature type="region of interest" description="Disordered" evidence="1">
    <location>
        <begin position="25"/>
        <end position="47"/>
    </location>
</feature>
<dbReference type="Proteomes" id="UP000791080">
    <property type="component" value="Unassembled WGS sequence"/>
</dbReference>
<feature type="region of interest" description="Disordered" evidence="1">
    <location>
        <begin position="60"/>
        <end position="144"/>
    </location>
</feature>
<sequence length="144" mass="13438">MAAASGGGVGPAGTTGIVVVGLSSGVGSTGAPMRDNEGVDRVVPPCSAGVGGGALAVRAAEDRRAGEDRSAGPPSGLAGVSLAVGRSEEPPVRSAAGVTGSPSDISSGARHGDALPAVAEVGGGTSSFTAGNGAVSSSRPFVSR</sequence>
<protein>
    <submittedName>
        <fullName evidence="2">Uncharacterized protein</fullName>
    </submittedName>
</protein>
<dbReference type="EMBL" id="AUBJ02000001">
    <property type="protein sequence ID" value="MCP2334415.1"/>
    <property type="molecule type" value="Genomic_DNA"/>
</dbReference>
<name>A0ABT1JPG4_ACTCY</name>
<feature type="compositionally biased region" description="Basic and acidic residues" evidence="1">
    <location>
        <begin position="60"/>
        <end position="70"/>
    </location>
</feature>
<keyword evidence="3" id="KW-1185">Reference proteome</keyword>
<evidence type="ECO:0000256" key="1">
    <source>
        <dbReference type="SAM" id="MobiDB-lite"/>
    </source>
</evidence>
<organism evidence="2 3">
    <name type="scientific">Actinoalloteichus caeruleus DSM 43889</name>
    <dbReference type="NCBI Taxonomy" id="1120930"/>
    <lineage>
        <taxon>Bacteria</taxon>
        <taxon>Bacillati</taxon>
        <taxon>Actinomycetota</taxon>
        <taxon>Actinomycetes</taxon>
        <taxon>Pseudonocardiales</taxon>
        <taxon>Pseudonocardiaceae</taxon>
        <taxon>Actinoalloteichus</taxon>
        <taxon>Actinoalloteichus cyanogriseus</taxon>
    </lineage>
</organism>